<reference evidence="1 2" key="1">
    <citation type="submission" date="2016-12" db="EMBL/GenBank/DDBJ databases">
        <title>The genomes of Aspergillus section Nigri reveals drivers in fungal speciation.</title>
        <authorList>
            <consortium name="DOE Joint Genome Institute"/>
            <person name="Vesth T.C."/>
            <person name="Nybo J."/>
            <person name="Theobald S."/>
            <person name="Brandl J."/>
            <person name="Frisvad J.C."/>
            <person name="Nielsen K.F."/>
            <person name="Lyhne E.K."/>
            <person name="Kogle M.E."/>
            <person name="Kuo A."/>
            <person name="Riley R."/>
            <person name="Clum A."/>
            <person name="Nolan M."/>
            <person name="Lipzen A."/>
            <person name="Salamov A."/>
            <person name="Henrissat B."/>
            <person name="Wiebenga A."/>
            <person name="De Vries R.P."/>
            <person name="Grigoriev I.V."/>
            <person name="Mortensen U.H."/>
            <person name="Andersen M.R."/>
            <person name="Baker S.E."/>
        </authorList>
    </citation>
    <scope>NUCLEOTIDE SEQUENCE [LARGE SCALE GENOMIC DNA]</scope>
    <source>
        <strain evidence="1 2">CBS 115572</strain>
    </source>
</reference>
<dbReference type="EMBL" id="MSFK01000017">
    <property type="protein sequence ID" value="PWY84559.1"/>
    <property type="molecule type" value="Genomic_DNA"/>
</dbReference>
<dbReference type="AlphaFoldDB" id="A0A317WE47"/>
<dbReference type="RefSeq" id="XP_025466484.1">
    <property type="nucleotide sequence ID" value="XM_025605471.1"/>
</dbReference>
<proteinExistence type="predicted"/>
<keyword evidence="2" id="KW-1185">Reference proteome</keyword>
<evidence type="ECO:0000313" key="2">
    <source>
        <dbReference type="Proteomes" id="UP000246702"/>
    </source>
</evidence>
<dbReference type="GeneID" id="37107614"/>
<organism evidence="1 2">
    <name type="scientific">Aspergillus sclerotioniger CBS 115572</name>
    <dbReference type="NCBI Taxonomy" id="1450535"/>
    <lineage>
        <taxon>Eukaryota</taxon>
        <taxon>Fungi</taxon>
        <taxon>Dikarya</taxon>
        <taxon>Ascomycota</taxon>
        <taxon>Pezizomycotina</taxon>
        <taxon>Eurotiomycetes</taxon>
        <taxon>Eurotiomycetidae</taxon>
        <taxon>Eurotiales</taxon>
        <taxon>Aspergillaceae</taxon>
        <taxon>Aspergillus</taxon>
        <taxon>Aspergillus subgen. Circumdati</taxon>
    </lineage>
</organism>
<accession>A0A317WE47</accession>
<gene>
    <name evidence="1" type="ORF">BO94DRAFT_103584</name>
</gene>
<sequence length="224" mass="24266">MVPAISSECSSALLARHMPQNPPIHSFLPLSLFLLQHVLQGILNHMDLSLIALTALAKYACCFPLGVQMADVVHFLALSHIPYYTYTGPYSYRLYARIHEVLPGGRGQQHTIAMPVSPMNCESVVVFNSPDLHRMASPEGGVGASSSDACRWLQIGLCCGYGPSVQQFGFVKVGRSVCRAPSSDTYYSKFTLPLLLFPQLVVSAACLVSVLKTNFAFPGGCSLL</sequence>
<evidence type="ECO:0000313" key="1">
    <source>
        <dbReference type="EMBL" id="PWY84559.1"/>
    </source>
</evidence>
<name>A0A317WE47_9EURO</name>
<dbReference type="Proteomes" id="UP000246702">
    <property type="component" value="Unassembled WGS sequence"/>
</dbReference>
<comment type="caution">
    <text evidence="1">The sequence shown here is derived from an EMBL/GenBank/DDBJ whole genome shotgun (WGS) entry which is preliminary data.</text>
</comment>
<protein>
    <submittedName>
        <fullName evidence="1">Uncharacterized protein</fullName>
    </submittedName>
</protein>